<dbReference type="OrthoDB" id="10260134at2759"/>
<reference evidence="16" key="1">
    <citation type="submission" date="2021-02" db="EMBL/GenBank/DDBJ databases">
        <authorList>
            <person name="Nowell W R."/>
        </authorList>
    </citation>
    <scope>NUCLEOTIDE SEQUENCE</scope>
</reference>
<dbReference type="PRINTS" id="PR00075">
    <property type="entry name" value="FACDDSATRASE"/>
</dbReference>
<dbReference type="CDD" id="cd03505">
    <property type="entry name" value="Delta9-FADS-like"/>
    <property type="match status" value="1"/>
</dbReference>
<comment type="caution">
    <text evidence="16">The sequence shown here is derived from an EMBL/GenBank/DDBJ whole genome shotgun (WGS) entry which is preliminary data.</text>
</comment>
<dbReference type="GO" id="GO:0005506">
    <property type="term" value="F:iron ion binding"/>
    <property type="evidence" value="ECO:0007669"/>
    <property type="project" value="TreeGrafter"/>
</dbReference>
<evidence type="ECO:0000256" key="13">
    <source>
        <dbReference type="RuleBase" id="RU000581"/>
    </source>
</evidence>
<dbReference type="PROSITE" id="PS00476">
    <property type="entry name" value="FATTY_ACID_DESATUR_1"/>
    <property type="match status" value="1"/>
</dbReference>
<dbReference type="GO" id="GO:0004768">
    <property type="term" value="F:stearoyl-CoA 9-desaturase activity"/>
    <property type="evidence" value="ECO:0007669"/>
    <property type="project" value="TreeGrafter"/>
</dbReference>
<evidence type="ECO:0000313" key="17">
    <source>
        <dbReference type="EMBL" id="CAF3943937.1"/>
    </source>
</evidence>
<protein>
    <recommendedName>
        <fullName evidence="15">Fatty acid desaturase domain-containing protein</fullName>
    </recommendedName>
</protein>
<keyword evidence="7 14" id="KW-1133">Transmembrane helix</keyword>
<dbReference type="InterPro" id="IPR005804">
    <property type="entry name" value="FA_desaturase_dom"/>
</dbReference>
<sequence>MAPRNNLFDTPLPDYVERDIVPSLIDHHESDEEDENAIQNHSALKQWVSTEKTIIVWRNVFIFILLHLGALYGFYLCFSAKIMTIICAFILYIMGGLGITAGSHRLWAHRSYKARFPLRILLAIFQTMAFQNCVYEWSRDHRVHHKYSETHADPHNANRGFFFAHVGWLLCRKHPDVIRKGKDLKMDDLRADPVVRFQEKFYLPLVGLICFILPTILPYFLWSESLWNSYFICGLFRYVFTLHCTWLVNSVAHSWGMKPYDRRINPSENLFVSIGAIGEGFHNYHHTFPFDYSTSEYGFKYFNLTTGFINVMAKIGWAYDLKKVSPEMIKQRRLRTGDLKMEHQW</sequence>
<evidence type="ECO:0000313" key="18">
    <source>
        <dbReference type="Proteomes" id="UP000663829"/>
    </source>
</evidence>
<evidence type="ECO:0000313" key="16">
    <source>
        <dbReference type="EMBL" id="CAF1179675.1"/>
    </source>
</evidence>
<evidence type="ECO:0000256" key="9">
    <source>
        <dbReference type="ARBA" id="ARBA00023004"/>
    </source>
</evidence>
<keyword evidence="6" id="KW-0276">Fatty acid metabolism</keyword>
<dbReference type="EMBL" id="CAJNOQ010007813">
    <property type="protein sequence ID" value="CAF1179675.1"/>
    <property type="molecule type" value="Genomic_DNA"/>
</dbReference>
<dbReference type="PANTHER" id="PTHR11351">
    <property type="entry name" value="ACYL-COA DESATURASE"/>
    <property type="match status" value="1"/>
</dbReference>
<evidence type="ECO:0000256" key="5">
    <source>
        <dbReference type="ARBA" id="ARBA00022723"/>
    </source>
</evidence>
<evidence type="ECO:0000259" key="15">
    <source>
        <dbReference type="Pfam" id="PF00487"/>
    </source>
</evidence>
<feature type="transmembrane region" description="Helical" evidence="14">
    <location>
        <begin position="201"/>
        <end position="221"/>
    </location>
</feature>
<keyword evidence="5" id="KW-0479">Metal-binding</keyword>
<dbReference type="EMBL" id="CAJOBC010007814">
    <property type="protein sequence ID" value="CAF3943937.1"/>
    <property type="molecule type" value="Genomic_DNA"/>
</dbReference>
<dbReference type="Proteomes" id="UP000663829">
    <property type="component" value="Unassembled WGS sequence"/>
</dbReference>
<keyword evidence="9" id="KW-0408">Iron</keyword>
<organism evidence="16 18">
    <name type="scientific">Didymodactylos carnosus</name>
    <dbReference type="NCBI Taxonomy" id="1234261"/>
    <lineage>
        <taxon>Eukaryota</taxon>
        <taxon>Metazoa</taxon>
        <taxon>Spiralia</taxon>
        <taxon>Gnathifera</taxon>
        <taxon>Rotifera</taxon>
        <taxon>Eurotatoria</taxon>
        <taxon>Bdelloidea</taxon>
        <taxon>Philodinida</taxon>
        <taxon>Philodinidae</taxon>
        <taxon>Didymodactylos</taxon>
    </lineage>
</organism>
<comment type="subcellular location">
    <subcellularLocation>
        <location evidence="1">Membrane</location>
        <topology evidence="1">Multi-pass membrane protein</topology>
    </subcellularLocation>
</comment>
<dbReference type="InterPro" id="IPR015876">
    <property type="entry name" value="Acyl-CoA_DS"/>
</dbReference>
<evidence type="ECO:0000256" key="7">
    <source>
        <dbReference type="ARBA" id="ARBA00022989"/>
    </source>
</evidence>
<evidence type="ECO:0000256" key="6">
    <source>
        <dbReference type="ARBA" id="ARBA00022832"/>
    </source>
</evidence>
<comment type="similarity">
    <text evidence="2 13">Belongs to the fatty acid desaturase type 1 family.</text>
</comment>
<keyword evidence="18" id="KW-1185">Reference proteome</keyword>
<evidence type="ECO:0000256" key="12">
    <source>
        <dbReference type="ARBA" id="ARBA00023160"/>
    </source>
</evidence>
<evidence type="ECO:0000256" key="8">
    <source>
        <dbReference type="ARBA" id="ARBA00023002"/>
    </source>
</evidence>
<proteinExistence type="inferred from homology"/>
<evidence type="ECO:0000256" key="11">
    <source>
        <dbReference type="ARBA" id="ARBA00023136"/>
    </source>
</evidence>
<keyword evidence="12 13" id="KW-0275">Fatty acid biosynthesis</keyword>
<evidence type="ECO:0000256" key="1">
    <source>
        <dbReference type="ARBA" id="ARBA00004141"/>
    </source>
</evidence>
<evidence type="ECO:0000256" key="10">
    <source>
        <dbReference type="ARBA" id="ARBA00023098"/>
    </source>
</evidence>
<dbReference type="Proteomes" id="UP000681722">
    <property type="component" value="Unassembled WGS sequence"/>
</dbReference>
<dbReference type="Pfam" id="PF00487">
    <property type="entry name" value="FA_desaturase"/>
    <property type="match status" value="1"/>
</dbReference>
<feature type="transmembrane region" description="Helical" evidence="14">
    <location>
        <begin position="227"/>
        <end position="248"/>
    </location>
</feature>
<dbReference type="GO" id="GO:0006636">
    <property type="term" value="P:unsaturated fatty acid biosynthetic process"/>
    <property type="evidence" value="ECO:0007669"/>
    <property type="project" value="TreeGrafter"/>
</dbReference>
<comment type="domain">
    <text evidence="13">The histidine box domains are involved in binding the catalytic metal ions.</text>
</comment>
<name>A0A814UWA6_9BILA</name>
<feature type="transmembrane region" description="Helical" evidence="14">
    <location>
        <begin position="54"/>
        <end position="75"/>
    </location>
</feature>
<accession>A0A814UWA6</accession>
<evidence type="ECO:0000256" key="4">
    <source>
        <dbReference type="ARBA" id="ARBA00022692"/>
    </source>
</evidence>
<feature type="domain" description="Fatty acid desaturase" evidence="15">
    <location>
        <begin position="86"/>
        <end position="289"/>
    </location>
</feature>
<evidence type="ECO:0000256" key="2">
    <source>
        <dbReference type="ARBA" id="ARBA00009295"/>
    </source>
</evidence>
<dbReference type="PANTHER" id="PTHR11351:SF31">
    <property type="entry name" value="DESATURASE 1, ISOFORM A-RELATED"/>
    <property type="match status" value="1"/>
</dbReference>
<keyword evidence="11 14" id="KW-0472">Membrane</keyword>
<dbReference type="GO" id="GO:0005789">
    <property type="term" value="C:endoplasmic reticulum membrane"/>
    <property type="evidence" value="ECO:0007669"/>
    <property type="project" value="TreeGrafter"/>
</dbReference>
<evidence type="ECO:0000256" key="14">
    <source>
        <dbReference type="SAM" id="Phobius"/>
    </source>
</evidence>
<evidence type="ECO:0000256" key="3">
    <source>
        <dbReference type="ARBA" id="ARBA00022516"/>
    </source>
</evidence>
<gene>
    <name evidence="16" type="ORF">GPM918_LOCUS22632</name>
    <name evidence="17" type="ORF">SRO942_LOCUS22631</name>
</gene>
<keyword evidence="10" id="KW-0443">Lipid metabolism</keyword>
<feature type="transmembrane region" description="Helical" evidence="14">
    <location>
        <begin position="82"/>
        <end position="104"/>
    </location>
</feature>
<keyword evidence="4 13" id="KW-0812">Transmembrane</keyword>
<dbReference type="AlphaFoldDB" id="A0A814UWA6"/>
<keyword evidence="3 13" id="KW-0444">Lipid biosynthesis</keyword>
<dbReference type="InterPro" id="IPR001522">
    <property type="entry name" value="FADS-1_CS"/>
</dbReference>
<keyword evidence="8 13" id="KW-0560">Oxidoreductase</keyword>
<comment type="cofactor">
    <cofactor evidence="13">
        <name>Fe(2+)</name>
        <dbReference type="ChEBI" id="CHEBI:29033"/>
    </cofactor>
</comment>